<dbReference type="GO" id="GO:0005886">
    <property type="term" value="C:plasma membrane"/>
    <property type="evidence" value="ECO:0007669"/>
    <property type="project" value="TreeGrafter"/>
</dbReference>
<dbReference type="GO" id="GO:0002376">
    <property type="term" value="P:immune system process"/>
    <property type="evidence" value="ECO:0007669"/>
    <property type="project" value="UniProtKB-KW"/>
</dbReference>
<dbReference type="PROSITE" id="PS50835">
    <property type="entry name" value="IG_LIKE"/>
    <property type="match status" value="1"/>
</dbReference>
<dbReference type="InterPro" id="IPR007110">
    <property type="entry name" value="Ig-like_dom"/>
</dbReference>
<accession>A0A3Q3E7M0</accession>
<evidence type="ECO:0000256" key="2">
    <source>
        <dbReference type="ARBA" id="ARBA00022859"/>
    </source>
</evidence>
<dbReference type="Proteomes" id="UP000261660">
    <property type="component" value="Unplaced"/>
</dbReference>
<dbReference type="InterPro" id="IPR013783">
    <property type="entry name" value="Ig-like_fold"/>
</dbReference>
<evidence type="ECO:0000313" key="5">
    <source>
        <dbReference type="Proteomes" id="UP000261660"/>
    </source>
</evidence>
<keyword evidence="1" id="KW-0732">Signal</keyword>
<dbReference type="Ensembl" id="ENSLBET00000010276.1">
    <property type="protein sequence ID" value="ENSLBEP00000009750.1"/>
    <property type="gene ID" value="ENSLBEG00000007541.1"/>
</dbReference>
<dbReference type="InterPro" id="IPR050413">
    <property type="entry name" value="TCR_beta_variable"/>
</dbReference>
<dbReference type="SUPFAM" id="SSF48726">
    <property type="entry name" value="Immunoglobulin"/>
    <property type="match status" value="1"/>
</dbReference>
<dbReference type="PANTHER" id="PTHR23268">
    <property type="entry name" value="T-CELL RECEPTOR BETA CHAIN"/>
    <property type="match status" value="1"/>
</dbReference>
<dbReference type="Gene3D" id="2.60.40.10">
    <property type="entry name" value="Immunoglobulins"/>
    <property type="match status" value="1"/>
</dbReference>
<dbReference type="PANTHER" id="PTHR23268:SF102">
    <property type="entry name" value="IMMUNOGLOBULIN V-SET DOMAIN-CONTAINING PROTEIN"/>
    <property type="match status" value="1"/>
</dbReference>
<evidence type="ECO:0000259" key="3">
    <source>
        <dbReference type="PROSITE" id="PS50835"/>
    </source>
</evidence>
<reference evidence="4" key="1">
    <citation type="submission" date="2025-05" db="UniProtKB">
        <authorList>
            <consortium name="Ensembl"/>
        </authorList>
    </citation>
    <scope>IDENTIFICATION</scope>
</reference>
<organism evidence="4 5">
    <name type="scientific">Labrus bergylta</name>
    <name type="common">ballan wrasse</name>
    <dbReference type="NCBI Taxonomy" id="56723"/>
    <lineage>
        <taxon>Eukaryota</taxon>
        <taxon>Metazoa</taxon>
        <taxon>Chordata</taxon>
        <taxon>Craniata</taxon>
        <taxon>Vertebrata</taxon>
        <taxon>Euteleostomi</taxon>
        <taxon>Actinopterygii</taxon>
        <taxon>Neopterygii</taxon>
        <taxon>Teleostei</taxon>
        <taxon>Neoteleostei</taxon>
        <taxon>Acanthomorphata</taxon>
        <taxon>Eupercaria</taxon>
        <taxon>Labriformes</taxon>
        <taxon>Labridae</taxon>
        <taxon>Labrus</taxon>
    </lineage>
</organism>
<name>A0A3Q3E7M0_9LABR</name>
<keyword evidence="2" id="KW-0391">Immunity</keyword>
<proteinExistence type="predicted"/>
<dbReference type="SMART" id="SM00406">
    <property type="entry name" value="IGv"/>
    <property type="match status" value="1"/>
</dbReference>
<protein>
    <recommendedName>
        <fullName evidence="3">Ig-like domain-containing protein</fullName>
    </recommendedName>
</protein>
<evidence type="ECO:0000256" key="1">
    <source>
        <dbReference type="ARBA" id="ARBA00022729"/>
    </source>
</evidence>
<dbReference type="Pfam" id="PF07686">
    <property type="entry name" value="V-set"/>
    <property type="match status" value="1"/>
</dbReference>
<dbReference type="GO" id="GO:0007166">
    <property type="term" value="P:cell surface receptor signaling pathway"/>
    <property type="evidence" value="ECO:0007669"/>
    <property type="project" value="TreeGrafter"/>
</dbReference>
<dbReference type="AlphaFoldDB" id="A0A3Q3E7M0"/>
<dbReference type="Ensembl" id="ENSLBET00000003474.1">
    <property type="protein sequence ID" value="ENSLBEP00000003302.1"/>
    <property type="gene ID" value="ENSLBEG00000002564.1"/>
</dbReference>
<dbReference type="InterPro" id="IPR013106">
    <property type="entry name" value="Ig_V-set"/>
</dbReference>
<sequence>INVPSECWVNLKHSVSHSNDVNQTPPSIFKRINESVTGEIKCSHNITNYDRILWYKQDAHRALKLLGVLNVQHVNLEPDVKGKINFDGDGREKSSLSVSNLSLTDSGVYFCAASRHSAADLCAVSTRTPLSLSADSQHVQAHRHLQSTQRSEPPSLRFYQPLTQFVPRLRTSTDSR</sequence>
<keyword evidence="5" id="KW-1185">Reference proteome</keyword>
<evidence type="ECO:0000313" key="4">
    <source>
        <dbReference type="Ensembl" id="ENSLBEP00000003302.1"/>
    </source>
</evidence>
<feature type="domain" description="Ig-like" evidence="3">
    <location>
        <begin position="25"/>
        <end position="131"/>
    </location>
</feature>
<dbReference type="InterPro" id="IPR036179">
    <property type="entry name" value="Ig-like_dom_sf"/>
</dbReference>
<dbReference type="GeneTree" id="ENSGT00940000166007"/>